<dbReference type="RefSeq" id="WP_085145922.1">
    <property type="nucleotide sequence ID" value="NZ_JACKUA010000035.1"/>
</dbReference>
<organism evidence="3 4">
    <name type="scientific">Mycolicibacterium wolinskyi</name>
    <dbReference type="NCBI Taxonomy" id="59750"/>
    <lineage>
        <taxon>Bacteria</taxon>
        <taxon>Bacillati</taxon>
        <taxon>Actinomycetota</taxon>
        <taxon>Actinomycetes</taxon>
        <taxon>Mycobacteriales</taxon>
        <taxon>Mycobacteriaceae</taxon>
        <taxon>Mycolicibacterium</taxon>
    </lineage>
</organism>
<accession>A0A1X2F4P8</accession>
<dbReference type="EMBL" id="LQQA01000023">
    <property type="protein sequence ID" value="ORX13358.1"/>
    <property type="molecule type" value="Genomic_DNA"/>
</dbReference>
<comment type="caution">
    <text evidence="3">The sequence shown here is derived from an EMBL/GenBank/DDBJ whole genome shotgun (WGS) entry which is preliminary data.</text>
</comment>
<evidence type="ECO:0000313" key="3">
    <source>
        <dbReference type="EMBL" id="ORX13358.1"/>
    </source>
</evidence>
<feature type="compositionally biased region" description="Acidic residues" evidence="1">
    <location>
        <begin position="110"/>
        <end position="119"/>
    </location>
</feature>
<feature type="chain" id="PRO_5013298640" evidence="2">
    <location>
        <begin position="27"/>
        <end position="119"/>
    </location>
</feature>
<evidence type="ECO:0000313" key="4">
    <source>
        <dbReference type="Proteomes" id="UP000193964"/>
    </source>
</evidence>
<dbReference type="Proteomes" id="UP000193964">
    <property type="component" value="Unassembled WGS sequence"/>
</dbReference>
<reference evidence="3 4" key="1">
    <citation type="submission" date="2016-01" db="EMBL/GenBank/DDBJ databases">
        <title>The new phylogeny of the genus Mycobacterium.</title>
        <authorList>
            <person name="Tarcisio F."/>
            <person name="Conor M."/>
            <person name="Antonella G."/>
            <person name="Elisabetta G."/>
            <person name="Giulia F.S."/>
            <person name="Sara T."/>
            <person name="Anna F."/>
            <person name="Clotilde B."/>
            <person name="Roberto B."/>
            <person name="Veronica D.S."/>
            <person name="Fabio R."/>
            <person name="Monica P."/>
            <person name="Olivier J."/>
            <person name="Enrico T."/>
            <person name="Nicola S."/>
        </authorList>
    </citation>
    <scope>NUCLEOTIDE SEQUENCE [LARGE SCALE GENOMIC DNA]</scope>
    <source>
        <strain evidence="3 4">ATCC 700010</strain>
    </source>
</reference>
<gene>
    <name evidence="3" type="ORF">AWC31_02225</name>
</gene>
<dbReference type="AlphaFoldDB" id="A0A1X2F4P8"/>
<protein>
    <submittedName>
        <fullName evidence="3">Uncharacterized protein</fullName>
    </submittedName>
</protein>
<dbReference type="OrthoDB" id="4639061at2"/>
<proteinExistence type="predicted"/>
<name>A0A1X2F4P8_9MYCO</name>
<feature type="region of interest" description="Disordered" evidence="1">
    <location>
        <begin position="97"/>
        <end position="119"/>
    </location>
</feature>
<evidence type="ECO:0000256" key="1">
    <source>
        <dbReference type="SAM" id="MobiDB-lite"/>
    </source>
</evidence>
<sequence>MNKLIVGALAAGALGGAIAFAAPASAAPDCSKVIKDINEKDHTPTSTEAWTCAVQIQANAWEQFPSQLREDWQNYPTKLENSWKSFPGELEKNWREFPDKLRDGWTPGDESPEAADAPE</sequence>
<feature type="signal peptide" evidence="2">
    <location>
        <begin position="1"/>
        <end position="26"/>
    </location>
</feature>
<evidence type="ECO:0000256" key="2">
    <source>
        <dbReference type="SAM" id="SignalP"/>
    </source>
</evidence>
<keyword evidence="2" id="KW-0732">Signal</keyword>